<feature type="transmembrane region" description="Helical" evidence="1">
    <location>
        <begin position="6"/>
        <end position="27"/>
    </location>
</feature>
<organism evidence="2 3">
    <name type="scientific">Gallibacterium trehalosifermentans</name>
    <dbReference type="NCBI Taxonomy" id="516935"/>
    <lineage>
        <taxon>Bacteria</taxon>
        <taxon>Pseudomonadati</taxon>
        <taxon>Pseudomonadota</taxon>
        <taxon>Gammaproteobacteria</taxon>
        <taxon>Pasteurellales</taxon>
        <taxon>Pasteurellaceae</taxon>
        <taxon>Gallibacterium</taxon>
    </lineage>
</organism>
<proteinExistence type="predicted"/>
<name>A0ABV6H1T4_9PAST</name>
<reference evidence="2 3" key="1">
    <citation type="submission" date="2024-09" db="EMBL/GenBank/DDBJ databases">
        <authorList>
            <person name="Sun Q."/>
            <person name="Mori K."/>
        </authorList>
    </citation>
    <scope>NUCLEOTIDE SEQUENCE [LARGE SCALE GENOMIC DNA]</scope>
    <source>
        <strain evidence="2 3">CCM 7539</strain>
    </source>
</reference>
<gene>
    <name evidence="2" type="ORF">ACFFHK_07665</name>
</gene>
<dbReference type="RefSeq" id="WP_382371147.1">
    <property type="nucleotide sequence ID" value="NZ_JBHLWB010000008.1"/>
</dbReference>
<dbReference type="Proteomes" id="UP001589767">
    <property type="component" value="Unassembled WGS sequence"/>
</dbReference>
<dbReference type="InterPro" id="IPR012902">
    <property type="entry name" value="N_methyl_site"/>
</dbReference>
<dbReference type="PROSITE" id="PS00409">
    <property type="entry name" value="PROKAR_NTER_METHYL"/>
    <property type="match status" value="1"/>
</dbReference>
<keyword evidence="1" id="KW-0472">Membrane</keyword>
<dbReference type="EMBL" id="JBHLWB010000008">
    <property type="protein sequence ID" value="MFC0309578.1"/>
    <property type="molecule type" value="Genomic_DNA"/>
</dbReference>
<evidence type="ECO:0000313" key="3">
    <source>
        <dbReference type="Proteomes" id="UP001589767"/>
    </source>
</evidence>
<evidence type="ECO:0000313" key="2">
    <source>
        <dbReference type="EMBL" id="MFC0309578.1"/>
    </source>
</evidence>
<evidence type="ECO:0000256" key="1">
    <source>
        <dbReference type="SAM" id="Phobius"/>
    </source>
</evidence>
<keyword evidence="1" id="KW-1133">Transmembrane helix</keyword>
<keyword evidence="3" id="KW-1185">Reference proteome</keyword>
<accession>A0ABV6H1T4</accession>
<comment type="caution">
    <text evidence="2">The sequence shown here is derived from an EMBL/GenBank/DDBJ whole genome shotgun (WGS) entry which is preliminary data.</text>
</comment>
<keyword evidence="1" id="KW-0812">Transmembrane</keyword>
<sequence>MQKYYAGITLIEVLTILLIMTLSILVITPTWQQFNHQIRLYIEQWRLQQYLLQVQQRANYAMTNWQLRVSISADRQRWCLIAQADNSPCDCLALTHCNRAERLLYYPYSSTVSFITKANYPQIITSFDNVRHTMRNSCFLLQSGSHRFLFKYSGFGGVKIDKNDSTSACLNYDVS</sequence>
<protein>
    <submittedName>
        <fullName evidence="2">Tfp pilus assembly protein FimT/FimU</fullName>
    </submittedName>
</protein>